<dbReference type="RefSeq" id="WP_045296188.1">
    <property type="nucleotide sequence ID" value="NZ_JYJA01000015.1"/>
</dbReference>
<comment type="caution">
    <text evidence="2">The sequence shown here is derived from an EMBL/GenBank/DDBJ whole genome shotgun (WGS) entry which is preliminary data.</text>
</comment>
<sequence length="82" mass="8780">MSEPTRTEQTTDRRWIATTAITVAVLLVLVNMANPTIWLLVPALVVLVFSLRIAFKHPHLKTPAGVAAVIAALAGGISIFFG</sequence>
<keyword evidence="1" id="KW-0812">Transmembrane</keyword>
<evidence type="ECO:0000313" key="3">
    <source>
        <dbReference type="Proteomes" id="UP000034098"/>
    </source>
</evidence>
<protein>
    <submittedName>
        <fullName evidence="2">Uncharacterized protein</fullName>
    </submittedName>
</protein>
<organism evidence="2 3">
    <name type="scientific">Microbacterium trichothecenolyticum</name>
    <name type="common">Aureobacterium trichothecenolyticum</name>
    <dbReference type="NCBI Taxonomy" id="69370"/>
    <lineage>
        <taxon>Bacteria</taxon>
        <taxon>Bacillati</taxon>
        <taxon>Actinomycetota</taxon>
        <taxon>Actinomycetes</taxon>
        <taxon>Micrococcales</taxon>
        <taxon>Microbacteriaceae</taxon>
        <taxon>Microbacterium</taxon>
    </lineage>
</organism>
<proteinExistence type="predicted"/>
<feature type="transmembrane region" description="Helical" evidence="1">
    <location>
        <begin position="12"/>
        <end position="30"/>
    </location>
</feature>
<keyword evidence="1" id="KW-1133">Transmembrane helix</keyword>
<dbReference type="PATRIC" id="fig|69370.6.peg.128"/>
<dbReference type="AlphaFoldDB" id="A0A0M2HKZ5"/>
<evidence type="ECO:0000313" key="2">
    <source>
        <dbReference type="EMBL" id="KJL45570.1"/>
    </source>
</evidence>
<evidence type="ECO:0000256" key="1">
    <source>
        <dbReference type="SAM" id="Phobius"/>
    </source>
</evidence>
<keyword evidence="1" id="KW-0472">Membrane</keyword>
<reference evidence="2 3" key="1">
    <citation type="submission" date="2015-02" db="EMBL/GenBank/DDBJ databases">
        <title>Draft genome sequences of ten Microbacterium spp. with emphasis on heavy metal contaminated environments.</title>
        <authorList>
            <person name="Corretto E."/>
        </authorList>
    </citation>
    <scope>NUCLEOTIDE SEQUENCE [LARGE SCALE GENOMIC DNA]</scope>
    <source>
        <strain evidence="2 3">DSM 8608</strain>
    </source>
</reference>
<dbReference type="Proteomes" id="UP000034098">
    <property type="component" value="Unassembled WGS sequence"/>
</dbReference>
<feature type="transmembrane region" description="Helical" evidence="1">
    <location>
        <begin position="62"/>
        <end position="81"/>
    </location>
</feature>
<accession>A0A0M2HKZ5</accession>
<keyword evidence="3" id="KW-1185">Reference proteome</keyword>
<gene>
    <name evidence="2" type="ORF">RS82_00122</name>
</gene>
<name>A0A0M2HKZ5_MICTR</name>
<dbReference type="EMBL" id="JYJA01000015">
    <property type="protein sequence ID" value="KJL45570.1"/>
    <property type="molecule type" value="Genomic_DNA"/>
</dbReference>
<feature type="transmembrane region" description="Helical" evidence="1">
    <location>
        <begin position="36"/>
        <end position="55"/>
    </location>
</feature>